<dbReference type="GO" id="GO:0016868">
    <property type="term" value="F:intramolecular phosphotransferase activity"/>
    <property type="evidence" value="ECO:0007669"/>
    <property type="project" value="InterPro"/>
</dbReference>
<evidence type="ECO:0000313" key="10">
    <source>
        <dbReference type="EMBL" id="PIE33323.1"/>
    </source>
</evidence>
<evidence type="ECO:0000256" key="4">
    <source>
        <dbReference type="ARBA" id="ARBA00022723"/>
    </source>
</evidence>
<feature type="domain" description="Alpha-D-phosphohexomutase alpha/beta/alpha" evidence="9">
    <location>
        <begin position="238"/>
        <end position="342"/>
    </location>
</feature>
<proteinExistence type="inferred from homology"/>
<evidence type="ECO:0000256" key="2">
    <source>
        <dbReference type="ARBA" id="ARBA00010231"/>
    </source>
</evidence>
<keyword evidence="6" id="KW-0413">Isomerase</keyword>
<evidence type="ECO:0000259" key="7">
    <source>
        <dbReference type="Pfam" id="PF02878"/>
    </source>
</evidence>
<dbReference type="Pfam" id="PF02879">
    <property type="entry name" value="PGM_PMM_II"/>
    <property type="match status" value="1"/>
</dbReference>
<evidence type="ECO:0008006" key="12">
    <source>
        <dbReference type="Google" id="ProtNLM"/>
    </source>
</evidence>
<dbReference type="InterPro" id="IPR005844">
    <property type="entry name" value="A-D-PHexomutase_a/b/a-I"/>
</dbReference>
<dbReference type="SUPFAM" id="SSF53738">
    <property type="entry name" value="Phosphoglucomutase, first 3 domains"/>
    <property type="match status" value="3"/>
</dbReference>
<comment type="cofactor">
    <cofactor evidence="1">
        <name>Mg(2+)</name>
        <dbReference type="ChEBI" id="CHEBI:18420"/>
    </cofactor>
</comment>
<comment type="similarity">
    <text evidence="2">Belongs to the phosphohexose mutase family.</text>
</comment>
<evidence type="ECO:0000259" key="8">
    <source>
        <dbReference type="Pfam" id="PF02879"/>
    </source>
</evidence>
<dbReference type="AlphaFoldDB" id="A0A2G6KCC0"/>
<feature type="domain" description="Alpha-D-phosphohexomutase alpha/beta/alpha" evidence="7">
    <location>
        <begin position="4"/>
        <end position="111"/>
    </location>
</feature>
<dbReference type="Pfam" id="PF02880">
    <property type="entry name" value="PGM_PMM_III"/>
    <property type="match status" value="1"/>
</dbReference>
<dbReference type="InterPro" id="IPR016055">
    <property type="entry name" value="A-D-PHexomutase_a/b/a-I/II/III"/>
</dbReference>
<name>A0A2G6KCC0_9BACT</name>
<dbReference type="Gene3D" id="3.30.310.50">
    <property type="entry name" value="Alpha-D-phosphohexomutase, C-terminal domain"/>
    <property type="match status" value="1"/>
</dbReference>
<feature type="domain" description="Alpha-D-phosphohexomutase alpha/beta/alpha" evidence="8">
    <location>
        <begin position="132"/>
        <end position="230"/>
    </location>
</feature>
<evidence type="ECO:0000256" key="5">
    <source>
        <dbReference type="ARBA" id="ARBA00022842"/>
    </source>
</evidence>
<dbReference type="Gene3D" id="3.40.120.10">
    <property type="entry name" value="Alpha-D-Glucose-1,6-Bisphosphate, subunit A, domain 3"/>
    <property type="match status" value="3"/>
</dbReference>
<evidence type="ECO:0000256" key="6">
    <source>
        <dbReference type="ARBA" id="ARBA00023235"/>
    </source>
</evidence>
<dbReference type="Pfam" id="PF02878">
    <property type="entry name" value="PGM_PMM_I"/>
    <property type="match status" value="1"/>
</dbReference>
<keyword evidence="5" id="KW-0460">Magnesium</keyword>
<dbReference type="SUPFAM" id="SSF55957">
    <property type="entry name" value="Phosphoglucomutase, C-terminal domain"/>
    <property type="match status" value="1"/>
</dbReference>
<accession>A0A2G6KCC0</accession>
<keyword evidence="4" id="KW-0479">Metal-binding</keyword>
<organism evidence="10 11">
    <name type="scientific">candidate division KSB3 bacterium</name>
    <dbReference type="NCBI Taxonomy" id="2044937"/>
    <lineage>
        <taxon>Bacteria</taxon>
        <taxon>candidate division KSB3</taxon>
    </lineage>
</organism>
<reference evidence="10 11" key="1">
    <citation type="submission" date="2017-10" db="EMBL/GenBank/DDBJ databases">
        <title>Novel microbial diversity and functional potential in the marine mammal oral microbiome.</title>
        <authorList>
            <person name="Dudek N.K."/>
            <person name="Sun C.L."/>
            <person name="Burstein D."/>
            <person name="Kantor R.S."/>
            <person name="Aliaga Goltsman D.S."/>
            <person name="Bik E.M."/>
            <person name="Thomas B.C."/>
            <person name="Banfield J.F."/>
            <person name="Relman D.A."/>
        </authorList>
    </citation>
    <scope>NUCLEOTIDE SEQUENCE [LARGE SCALE GENOMIC DNA]</scope>
    <source>
        <strain evidence="10">DOLJORAL78_47_16</strain>
    </source>
</reference>
<protein>
    <recommendedName>
        <fullName evidence="12">Phosphoglucosamine mutase</fullName>
    </recommendedName>
</protein>
<dbReference type="InterPro" id="IPR005845">
    <property type="entry name" value="A-D-PHexomutase_a/b/a-II"/>
</dbReference>
<evidence type="ECO:0000256" key="3">
    <source>
        <dbReference type="ARBA" id="ARBA00022553"/>
    </source>
</evidence>
<dbReference type="GO" id="GO:0005975">
    <property type="term" value="P:carbohydrate metabolic process"/>
    <property type="evidence" value="ECO:0007669"/>
    <property type="project" value="InterPro"/>
</dbReference>
<dbReference type="Proteomes" id="UP000230821">
    <property type="component" value="Unassembled WGS sequence"/>
</dbReference>
<sequence>MSAIDFACAFGTYLESGAVVIGRDTRRTGERLRSSVLSGLLSTGIHVYDAGIVPTPVLQHAVTRLEANGGISISGPNLGAEWKALRFFGSDGAPLNSYQDEELLDIFYNGSFSSKPWDELGTLTSYPDALHNYTKVLKTFLDLDAIRARQFKIVLDCCRGTASHYVAEFFTELGCEIVAINNEPSPDAVYAPLPETRHTQAVCQIVKPLQADVGFYFNLDATSLVVISDEGRSLGEEYTFALLTDYILSEHPGKPVVANMSTSHLIDDLAGRYGSVVSRCRIGQKYIIERMRSLGAIFGGEGSGGAAFPDFLYGFDGIVSMGVILQMLAQRQTSISEIVRSFPHYTIKKAFVRCPVHLFHPVLHRVSETFSGNRVDVTDGVKIFVDAGWLHIRPSRNEPIMRVIAESPDAEEAENLLQQGKTEVRKAML</sequence>
<keyword evidence="3" id="KW-0597">Phosphoprotein</keyword>
<evidence type="ECO:0000259" key="9">
    <source>
        <dbReference type="Pfam" id="PF02880"/>
    </source>
</evidence>
<dbReference type="GO" id="GO:0046872">
    <property type="term" value="F:metal ion binding"/>
    <property type="evidence" value="ECO:0007669"/>
    <property type="project" value="UniProtKB-KW"/>
</dbReference>
<dbReference type="PANTHER" id="PTHR43771">
    <property type="entry name" value="PHOSPHOMANNOMUTASE"/>
    <property type="match status" value="1"/>
</dbReference>
<dbReference type="InterPro" id="IPR036900">
    <property type="entry name" value="A-D-PHexomutase_C_sf"/>
</dbReference>
<dbReference type="InterPro" id="IPR005846">
    <property type="entry name" value="A-D-PHexomutase_a/b/a-III"/>
</dbReference>
<evidence type="ECO:0000313" key="11">
    <source>
        <dbReference type="Proteomes" id="UP000230821"/>
    </source>
</evidence>
<gene>
    <name evidence="10" type="ORF">CSA56_12190</name>
</gene>
<dbReference type="PANTHER" id="PTHR43771:SF1">
    <property type="entry name" value="PHOSPHOMANNOMUTASE"/>
    <property type="match status" value="1"/>
</dbReference>
<evidence type="ECO:0000256" key="1">
    <source>
        <dbReference type="ARBA" id="ARBA00001946"/>
    </source>
</evidence>
<dbReference type="EMBL" id="PDSK01000100">
    <property type="protein sequence ID" value="PIE33323.1"/>
    <property type="molecule type" value="Genomic_DNA"/>
</dbReference>
<comment type="caution">
    <text evidence="10">The sequence shown here is derived from an EMBL/GenBank/DDBJ whole genome shotgun (WGS) entry which is preliminary data.</text>
</comment>